<gene>
    <name evidence="3" type="ordered locus">PSMK_09890</name>
</gene>
<dbReference type="KEGG" id="phm:PSMK_09890"/>
<keyword evidence="4" id="KW-1185">Reference proteome</keyword>
<protein>
    <recommendedName>
        <fullName evidence="2">Ice-binding protein C-terminal domain-containing protein</fullName>
    </recommendedName>
</protein>
<feature type="chain" id="PRO_5003629603" description="Ice-binding protein C-terminal domain-containing protein" evidence="1">
    <location>
        <begin position="25"/>
        <end position="238"/>
    </location>
</feature>
<keyword evidence="1" id="KW-0732">Signal</keyword>
<reference evidence="3 4" key="1">
    <citation type="submission" date="2012-02" db="EMBL/GenBank/DDBJ databases">
        <title>Complete genome sequence of Phycisphaera mikurensis NBRC 102666.</title>
        <authorList>
            <person name="Ankai A."/>
            <person name="Hosoyama A."/>
            <person name="Terui Y."/>
            <person name="Sekine M."/>
            <person name="Fukai R."/>
            <person name="Kato Y."/>
            <person name="Nakamura S."/>
            <person name="Yamada-Narita S."/>
            <person name="Kawakoshi A."/>
            <person name="Fukunaga Y."/>
            <person name="Yamazaki S."/>
            <person name="Fujita N."/>
        </authorList>
    </citation>
    <scope>NUCLEOTIDE SEQUENCE [LARGE SCALE GENOMIC DNA]</scope>
    <source>
        <strain evidence="4">NBRC 102666 / KCTC 22515 / FYK2301M01</strain>
    </source>
</reference>
<proteinExistence type="predicted"/>
<dbReference type="Pfam" id="PF07589">
    <property type="entry name" value="PEP-CTERM"/>
    <property type="match status" value="1"/>
</dbReference>
<evidence type="ECO:0000313" key="4">
    <source>
        <dbReference type="Proteomes" id="UP000007881"/>
    </source>
</evidence>
<evidence type="ECO:0000256" key="1">
    <source>
        <dbReference type="SAM" id="SignalP"/>
    </source>
</evidence>
<dbReference type="NCBIfam" id="TIGR02595">
    <property type="entry name" value="PEP_CTERM"/>
    <property type="match status" value="1"/>
</dbReference>
<dbReference type="InterPro" id="IPR013424">
    <property type="entry name" value="Ice-binding_C"/>
</dbReference>
<dbReference type="EMBL" id="AP012338">
    <property type="protein sequence ID" value="BAM03148.1"/>
    <property type="molecule type" value="Genomic_DNA"/>
</dbReference>
<sequence length="238" mass="23396">MSFPTARTLAATAAALAVTGTAAAVPFTLSTPLGGATTAYGQSFVPSLGATPDPGLAPSDSVFLETFGFTSGGDGVGSTSTLLAVLPAAFFDFSGGLTAADAVGVSTNTVDTTSAVYGTAYDFEFGGLELSYTDDAPYSAVFVTDDGAGNLTPLGVSVAFVGFEESSPGVFTPITNLGGTGNFDVTALFGPPSGTGFLGGATDAQDLAITATFDTVPEPASLALVALGGVALLGRRRG</sequence>
<name>I0ID10_PHYMF</name>
<feature type="signal peptide" evidence="1">
    <location>
        <begin position="1"/>
        <end position="24"/>
    </location>
</feature>
<dbReference type="Proteomes" id="UP000007881">
    <property type="component" value="Chromosome"/>
</dbReference>
<feature type="domain" description="Ice-binding protein C-terminal" evidence="2">
    <location>
        <begin position="215"/>
        <end position="237"/>
    </location>
</feature>
<dbReference type="HOGENOM" id="CLU_1165011_0_0_0"/>
<evidence type="ECO:0000313" key="3">
    <source>
        <dbReference type="EMBL" id="BAM03148.1"/>
    </source>
</evidence>
<dbReference type="AlphaFoldDB" id="I0ID10"/>
<organism evidence="3 4">
    <name type="scientific">Phycisphaera mikurensis (strain NBRC 102666 / KCTC 22515 / FYK2301M01)</name>
    <dbReference type="NCBI Taxonomy" id="1142394"/>
    <lineage>
        <taxon>Bacteria</taxon>
        <taxon>Pseudomonadati</taxon>
        <taxon>Planctomycetota</taxon>
        <taxon>Phycisphaerae</taxon>
        <taxon>Phycisphaerales</taxon>
        <taxon>Phycisphaeraceae</taxon>
        <taxon>Phycisphaera</taxon>
    </lineage>
</organism>
<accession>I0ID10</accession>
<evidence type="ECO:0000259" key="2">
    <source>
        <dbReference type="Pfam" id="PF07589"/>
    </source>
</evidence>
<dbReference type="RefSeq" id="WP_014436367.1">
    <property type="nucleotide sequence ID" value="NC_017080.1"/>
</dbReference>